<dbReference type="Proteomes" id="UP000249922">
    <property type="component" value="Chromosome"/>
</dbReference>
<gene>
    <name evidence="1" type="ORF">DPM13_15590</name>
</gene>
<name>A0ABN5MDL7_9RHOB</name>
<protein>
    <submittedName>
        <fullName evidence="1">Uncharacterized protein</fullName>
    </submittedName>
</protein>
<organism evidence="1 2">
    <name type="scientific">Paracoccus mutanolyticus</name>
    <dbReference type="NCBI Taxonomy" id="1499308"/>
    <lineage>
        <taxon>Bacteria</taxon>
        <taxon>Pseudomonadati</taxon>
        <taxon>Pseudomonadota</taxon>
        <taxon>Alphaproteobacteria</taxon>
        <taxon>Rhodobacterales</taxon>
        <taxon>Paracoccaceae</taxon>
        <taxon>Paracoccus</taxon>
    </lineage>
</organism>
<accession>A0ABN5MDL7</accession>
<reference evidence="1 2" key="1">
    <citation type="submission" date="2018-06" db="EMBL/GenBank/DDBJ databases">
        <title>Complete genome sequence of Paracoccus mutanolyticus strain RSP-02 isolated from cellulosic waste.</title>
        <authorList>
            <person name="Amrutha R.N."/>
            <person name="Shrivastav A."/>
            <person name="Buddana S.K."/>
            <person name="Deshpande U."/>
            <person name="Prakasham R.S."/>
        </authorList>
    </citation>
    <scope>NUCLEOTIDE SEQUENCE [LARGE SCALE GENOMIC DNA]</scope>
    <source>
        <strain evidence="1 2">RSP-02</strain>
    </source>
</reference>
<dbReference type="EMBL" id="CP030239">
    <property type="protein sequence ID" value="AWX93923.1"/>
    <property type="molecule type" value="Genomic_DNA"/>
</dbReference>
<proteinExistence type="predicted"/>
<keyword evidence="2" id="KW-1185">Reference proteome</keyword>
<evidence type="ECO:0000313" key="1">
    <source>
        <dbReference type="EMBL" id="AWX93923.1"/>
    </source>
</evidence>
<sequence length="102" mass="11139">MIRDRATLRFSFSSTSGQRDPSYVKAATSLSSSSIRVQFSNPINVRISQFARFTAQMGQDRSDPIGRGQIGLDSLGIQLRGGLVDGGLIERDDLVLYSRSNA</sequence>
<evidence type="ECO:0000313" key="2">
    <source>
        <dbReference type="Proteomes" id="UP000249922"/>
    </source>
</evidence>